<dbReference type="RefSeq" id="WP_225942349.1">
    <property type="nucleotide sequence ID" value="NZ_BMXJ01000006.1"/>
</dbReference>
<name>A0ABR9HD61_9ACTN</name>
<dbReference type="Gene3D" id="3.20.170.30">
    <property type="match status" value="1"/>
</dbReference>
<evidence type="ECO:0000256" key="1">
    <source>
        <dbReference type="ARBA" id="ARBA00009836"/>
    </source>
</evidence>
<reference evidence="5 6" key="1">
    <citation type="submission" date="2020-10" db="EMBL/GenBank/DDBJ databases">
        <title>Sequencing the genomes of 1000 actinobacteria strains.</title>
        <authorList>
            <person name="Klenk H.-P."/>
        </authorList>
    </citation>
    <scope>NUCLEOTIDE SEQUENCE [LARGE SCALE GENOMIC DNA]</scope>
    <source>
        <strain evidence="5 6">DSM 45157</strain>
    </source>
</reference>
<accession>A0ABR9HD61</accession>
<keyword evidence="6" id="KW-1185">Reference proteome</keyword>
<dbReference type="SUPFAM" id="SSF56112">
    <property type="entry name" value="Protein kinase-like (PK-like)"/>
    <property type="match status" value="1"/>
</dbReference>
<evidence type="ECO:0000313" key="6">
    <source>
        <dbReference type="Proteomes" id="UP000598217"/>
    </source>
</evidence>
<evidence type="ECO:0000256" key="2">
    <source>
        <dbReference type="ARBA" id="ARBA00022679"/>
    </source>
</evidence>
<dbReference type="Pfam" id="PF01885">
    <property type="entry name" value="PTS_2-RNA"/>
    <property type="match status" value="1"/>
</dbReference>
<protein>
    <submittedName>
        <fullName evidence="5">RNA:NAD 2'-phosphotransferase (TPT1/KptA family)</fullName>
    </submittedName>
</protein>
<evidence type="ECO:0000256" key="3">
    <source>
        <dbReference type="ARBA" id="ARBA00023027"/>
    </source>
</evidence>
<dbReference type="Proteomes" id="UP000598217">
    <property type="component" value="Unassembled WGS sequence"/>
</dbReference>
<evidence type="ECO:0000313" key="5">
    <source>
        <dbReference type="EMBL" id="MBE1456944.1"/>
    </source>
</evidence>
<evidence type="ECO:0000256" key="4">
    <source>
        <dbReference type="SAM" id="MobiDB-lite"/>
    </source>
</evidence>
<dbReference type="InterPro" id="IPR042081">
    <property type="entry name" value="RNA_2'-PTrans_C"/>
</dbReference>
<keyword evidence="2" id="KW-0808">Transferase</keyword>
<dbReference type="InterPro" id="IPR042080">
    <property type="entry name" value="RNA_2'-PTrans_N"/>
</dbReference>
<feature type="region of interest" description="Disordered" evidence="4">
    <location>
        <begin position="1"/>
        <end position="29"/>
    </location>
</feature>
<dbReference type="PANTHER" id="PTHR12684">
    <property type="entry name" value="PUTATIVE PHOSPHOTRANSFERASE"/>
    <property type="match status" value="1"/>
</dbReference>
<gene>
    <name evidence="5" type="ORF">H4W79_001158</name>
</gene>
<feature type="compositionally biased region" description="Polar residues" evidence="4">
    <location>
        <begin position="17"/>
        <end position="28"/>
    </location>
</feature>
<organism evidence="5 6">
    <name type="scientific">Nocardiopsis terrae</name>
    <dbReference type="NCBI Taxonomy" id="372655"/>
    <lineage>
        <taxon>Bacteria</taxon>
        <taxon>Bacillati</taxon>
        <taxon>Actinomycetota</taxon>
        <taxon>Actinomycetes</taxon>
        <taxon>Streptosporangiales</taxon>
        <taxon>Nocardiopsidaceae</taxon>
        <taxon>Nocardiopsis</taxon>
    </lineage>
</organism>
<proteinExistence type="inferred from homology"/>
<dbReference type="Gene3D" id="1.10.10.970">
    <property type="entry name" value="RNA 2'-phosphotransferase, Tpt1/KptA family, N-terminal domain"/>
    <property type="match status" value="1"/>
</dbReference>
<comment type="similarity">
    <text evidence="1">Belongs to the KptA/TPT1 family.</text>
</comment>
<dbReference type="InterPro" id="IPR002745">
    <property type="entry name" value="Ptrans_KptA/Tpt1"/>
</dbReference>
<sequence>MAARFTPSDLAERARVQSGTPLPPNSSELSDRKLRECMEGGFSELSRLLLWLGYDSIDEAIREWVRHRDRSWVSEVVTVSQGTERLFRQWRDVLNGSVSSALAFEALLFESNLCRLAAKAAQNRPQGMHYAKTLHVVRQRVALTLWERALDINWERPVVFCRVLRLARVYLASIVNDSGQTDSQSRYQFSGRLGQCSVLLARFAPVSTADLQESATQIDHSIQEGNSVEDAVPYLLESYLRLHDNTGDREYLGQATRVDQDNSHKCHRNAAWLLNLAEVWLRLADGRPQDKYNQVYLDRAEQVLVLVKGAKPDEEVRQAILECVLSKARSAASLLPRLHLGLRHLKNHFSIGEHFHRFASTGHPAVSFPGELVHILEQRFASSTDPLVRRLLSDCLRAYTELPKVSEEERRDRLRRAIGLQEGDNNATPLTDELSRMRYADDLLELAYEGQGRDPDLWKAGIRHLINEAARYTTSSVPLIRLGRDAERGGTVTQKEKSQLLSGLGNIKDAEQWVQAVAERDANFFYRQAAQRAGSSPDLVHRNLGGRSNVVTVEDYLGFTSSTFVFKPTSQLSFSRDEQASEAVNLILARMRDANRFGISEHITTIPHEETLYRQPKHLQQQDHEIVTVRRFEHGRVLADLLSPDDPESSLKLLKRTAVFLAYIHSSQGGPQRGVGKVRKKVRNEVHLWLRGILANHPVEEADATFDVWWTLLSRLNLPAVPRRDAHAFNWLVTDDNRIIAVDLEAVNHRPLGYELAQMTDDVPALPVDRWDLRRQLVEAYMDALSSSTGEDLSNLLEEVWESYRVSLLARAVRGLSSEDGDPGIREHAEALLDEMSEHPEWGGICAFATKLRRIWAERRGTYDHVPLRQLREGRRRRISRTLAYLLRHNRELPMDEYGWARLSDVVQMLAVSDRRLRVSVDELIRVSLAVDELRFDVRNAMIRARYGHSRPVLTDHEPSNPDGVLYHSTAMSSLRAVLERGEGLRPMSRQWVHMTTDRDTAIRVGRRHGPSVLLALEDASAHGLVCRFAGGTTWLIEQVPSSSLRVVPLYELFSTP</sequence>
<dbReference type="InterPro" id="IPR011009">
    <property type="entry name" value="Kinase-like_dom_sf"/>
</dbReference>
<dbReference type="EMBL" id="JADBDY010000001">
    <property type="protein sequence ID" value="MBE1456944.1"/>
    <property type="molecule type" value="Genomic_DNA"/>
</dbReference>
<comment type="caution">
    <text evidence="5">The sequence shown here is derived from an EMBL/GenBank/DDBJ whole genome shotgun (WGS) entry which is preliminary data.</text>
</comment>
<keyword evidence="3" id="KW-0520">NAD</keyword>
<dbReference type="PANTHER" id="PTHR12684:SF2">
    <property type="entry name" value="TRNA 2'-PHOSPHOTRANSFERASE 1"/>
    <property type="match status" value="1"/>
</dbReference>
<dbReference type="SUPFAM" id="SSF56399">
    <property type="entry name" value="ADP-ribosylation"/>
    <property type="match status" value="1"/>
</dbReference>